<dbReference type="Gene3D" id="3.30.70.270">
    <property type="match status" value="2"/>
</dbReference>
<name>A0A2J7ZR72_9CHLO</name>
<dbReference type="Pfam" id="PF17919">
    <property type="entry name" value="RT_RNaseH_2"/>
    <property type="match status" value="1"/>
</dbReference>
<dbReference type="Proteomes" id="UP000236333">
    <property type="component" value="Unassembled WGS sequence"/>
</dbReference>
<sequence length="297" mass="33305">MGLLKKDAEGNWTDLWFYCDARLFNAATKPDMRTLRQGGSPKCNCRAAFEQIPMRAEDQEKTSSHWSGSLWQSTATSMASVTQRVMDHHICKAGCCCCYTSCQKAFSRENSHTGHKVASSSLMTSVFSAEQHYADFSRILDMLRDINIKLHPDKTVLVASEVEFPGHLVSARLQSKPSVHPATSRSSSACLLVLMNYYRGYLPRYSDLTAPLTLLTKNSAIWNKSTWLPEHQAALINVLKLEFSHEGLCLCRHDRNRPIILHTDFSVVGVSGVLGQQDDEGREYMCACVSRSLNEHP</sequence>
<proteinExistence type="predicted"/>
<feature type="domain" description="Reverse transcriptase/retrotransposon-derived protein RNase H-like" evidence="1">
    <location>
        <begin position="227"/>
        <end position="295"/>
    </location>
</feature>
<dbReference type="InterPro" id="IPR043502">
    <property type="entry name" value="DNA/RNA_pol_sf"/>
</dbReference>
<reference evidence="2 3" key="1">
    <citation type="journal article" date="2017" name="Mol. Biol. Evol.">
        <title>The 4-celled Tetrabaena socialis nuclear genome reveals the essential components for genetic control of cell number at the origin of multicellularity in the volvocine lineage.</title>
        <authorList>
            <person name="Featherston J."/>
            <person name="Arakaki Y."/>
            <person name="Hanschen E.R."/>
            <person name="Ferris P.J."/>
            <person name="Michod R.E."/>
            <person name="Olson B.J.S.C."/>
            <person name="Nozaki H."/>
            <person name="Durand P.M."/>
        </authorList>
    </citation>
    <scope>NUCLEOTIDE SEQUENCE [LARGE SCALE GENOMIC DNA]</scope>
    <source>
        <strain evidence="2 3">NIES-571</strain>
    </source>
</reference>
<dbReference type="InterPro" id="IPR051320">
    <property type="entry name" value="Viral_Replic_Matur_Polypro"/>
</dbReference>
<dbReference type="InterPro" id="IPR043128">
    <property type="entry name" value="Rev_trsase/Diguanyl_cyclase"/>
</dbReference>
<comment type="caution">
    <text evidence="2">The sequence shown here is derived from an EMBL/GenBank/DDBJ whole genome shotgun (WGS) entry which is preliminary data.</text>
</comment>
<keyword evidence="3" id="KW-1185">Reference proteome</keyword>
<dbReference type="AlphaFoldDB" id="A0A2J7ZR72"/>
<gene>
    <name evidence="2" type="ORF">TSOC_011209</name>
</gene>
<organism evidence="2 3">
    <name type="scientific">Tetrabaena socialis</name>
    <dbReference type="NCBI Taxonomy" id="47790"/>
    <lineage>
        <taxon>Eukaryota</taxon>
        <taxon>Viridiplantae</taxon>
        <taxon>Chlorophyta</taxon>
        <taxon>core chlorophytes</taxon>
        <taxon>Chlorophyceae</taxon>
        <taxon>CS clade</taxon>
        <taxon>Chlamydomonadales</taxon>
        <taxon>Tetrabaenaceae</taxon>
        <taxon>Tetrabaena</taxon>
    </lineage>
</organism>
<evidence type="ECO:0000313" key="3">
    <source>
        <dbReference type="Proteomes" id="UP000236333"/>
    </source>
</evidence>
<dbReference type="SUPFAM" id="SSF56672">
    <property type="entry name" value="DNA/RNA polymerases"/>
    <property type="match status" value="1"/>
</dbReference>
<protein>
    <submittedName>
        <fullName evidence="2">Retrovirus-related Pol polyprotein from transposon</fullName>
    </submittedName>
</protein>
<dbReference type="EMBL" id="PGGS01000597">
    <property type="protein sequence ID" value="PNH02775.1"/>
    <property type="molecule type" value="Genomic_DNA"/>
</dbReference>
<evidence type="ECO:0000313" key="2">
    <source>
        <dbReference type="EMBL" id="PNH02775.1"/>
    </source>
</evidence>
<accession>A0A2J7ZR72</accession>
<dbReference type="PANTHER" id="PTHR33064:SF37">
    <property type="entry name" value="RIBONUCLEASE H"/>
    <property type="match status" value="1"/>
</dbReference>
<evidence type="ECO:0000259" key="1">
    <source>
        <dbReference type="Pfam" id="PF17919"/>
    </source>
</evidence>
<dbReference type="PANTHER" id="PTHR33064">
    <property type="entry name" value="POL PROTEIN"/>
    <property type="match status" value="1"/>
</dbReference>
<dbReference type="InterPro" id="IPR041577">
    <property type="entry name" value="RT_RNaseH_2"/>
</dbReference>
<dbReference type="OrthoDB" id="542221at2759"/>